<dbReference type="PANTHER" id="PTHR13710">
    <property type="entry name" value="DNA HELICASE RECQ FAMILY MEMBER"/>
    <property type="match status" value="1"/>
</dbReference>
<protein>
    <submittedName>
        <fullName evidence="7">ATP-dependent DNA helicase RecQ</fullName>
    </submittedName>
</protein>
<dbReference type="InterPro" id="IPR027417">
    <property type="entry name" value="P-loop_NTPase"/>
</dbReference>
<dbReference type="GO" id="GO:0005524">
    <property type="term" value="F:ATP binding"/>
    <property type="evidence" value="ECO:0007669"/>
    <property type="project" value="UniProtKB-KW"/>
</dbReference>
<dbReference type="InterPro" id="IPR014001">
    <property type="entry name" value="Helicase_ATP-bd"/>
</dbReference>
<dbReference type="Gene3D" id="3.40.50.2020">
    <property type="match status" value="1"/>
</dbReference>
<proteinExistence type="predicted"/>
<dbReference type="SUPFAM" id="SSF53271">
    <property type="entry name" value="PRTase-like"/>
    <property type="match status" value="1"/>
</dbReference>
<evidence type="ECO:0000259" key="6">
    <source>
        <dbReference type="PROSITE" id="PS51194"/>
    </source>
</evidence>
<dbReference type="GO" id="GO:0009378">
    <property type="term" value="F:four-way junction helicase activity"/>
    <property type="evidence" value="ECO:0007669"/>
    <property type="project" value="TreeGrafter"/>
</dbReference>
<keyword evidence="2" id="KW-0378">Hydrolase</keyword>
<dbReference type="Pfam" id="PF00270">
    <property type="entry name" value="DEAD"/>
    <property type="match status" value="1"/>
</dbReference>
<dbReference type="STRING" id="1123380.SAMN02745199_1398"/>
<keyword evidence="1" id="KW-0547">Nucleotide-binding</keyword>
<dbReference type="GO" id="GO:0043138">
    <property type="term" value="F:3'-5' DNA helicase activity"/>
    <property type="evidence" value="ECO:0007669"/>
    <property type="project" value="TreeGrafter"/>
</dbReference>
<dbReference type="PROSITE" id="PS51192">
    <property type="entry name" value="HELICASE_ATP_BIND_1"/>
    <property type="match status" value="1"/>
</dbReference>
<gene>
    <name evidence="7" type="ORF">SAMN02745199_1398</name>
</gene>
<dbReference type="OrthoDB" id="9798754at2"/>
<evidence type="ECO:0000313" key="7">
    <source>
        <dbReference type="EMBL" id="SHH51841.1"/>
    </source>
</evidence>
<keyword evidence="4" id="KW-0067">ATP-binding</keyword>
<dbReference type="InterPro" id="IPR000836">
    <property type="entry name" value="PRTase_dom"/>
</dbReference>
<keyword evidence="3 7" id="KW-0347">Helicase</keyword>
<dbReference type="InterPro" id="IPR029057">
    <property type="entry name" value="PRTase-like"/>
</dbReference>
<reference evidence="8" key="1">
    <citation type="submission" date="2016-11" db="EMBL/GenBank/DDBJ databases">
        <authorList>
            <person name="Varghese N."/>
            <person name="Submissions S."/>
        </authorList>
    </citation>
    <scope>NUCLEOTIDE SEQUENCE [LARGE SCALE GENOMIC DNA]</scope>
    <source>
        <strain evidence="8">DSM 15807</strain>
    </source>
</reference>
<evidence type="ECO:0000256" key="2">
    <source>
        <dbReference type="ARBA" id="ARBA00022801"/>
    </source>
</evidence>
<dbReference type="PROSITE" id="PS51194">
    <property type="entry name" value="HELICASE_CTER"/>
    <property type="match status" value="1"/>
</dbReference>
<dbReference type="InterPro" id="IPR011545">
    <property type="entry name" value="DEAD/DEAH_box_helicase_dom"/>
</dbReference>
<dbReference type="InterPro" id="IPR001650">
    <property type="entry name" value="Helicase_C-like"/>
</dbReference>
<sequence length="1143" mass="134281">MTTDYEIFENSNLIEKNFKEFKFKEKLGRYNIFILAKYYPLNSFPDEILENDERILRQKIYKFKNGERETINSFAKVISNLLSKNIDKDTVFCVIPASTKKSNKIRYKKFSKLVSRKLGINNGYKFLRILKEKKPKHISGKEENILKYVKINSKKIKNKTVILFDDIITTGNSFQKIADTLIAYGAKDVIGVFLAQTIRNNEKVSSLTSYNCLFYPKFFDNILSKLDMNFFIGFSNFFIDDSFIFTPEEDNTPLILTAKIYNNILQRGVPTYSSLFFERKLSEKVNKTSIDRYITELKNLQVSKDNIFAISILSSWLHKILVKEIVYGGLNEKKEWRIAVIENDASFSKIAMEDFSLYMKNLSRLFDSTFPKINLTVFREEDVDLLENSELIEVQYKNLPEIESDEKFDLIIDFGMNVKRRQYNIKNNKYIKVFPLYYALSDNSKEFYDFEIQKYTINKEKENSLKFILENVFRKKDFREGQLELISNILGTKSVIGLFPTGSGKSLTYQLSALLQPGTIVIVDPIKSLMEDQVKKLKELGINSCAYINSDQKKENKELILKDLKFGRYKFLFISPERLQIKSFRKLLNEINLKLPFLVIDEAHCISEWGHDFRPSYLNVSKNLKQIVNDKNPKIIALTGTASYVVLKDIQEILNLKDNVSILTPKTFDRKELHMEVIKTFEKEQVLIDILYKRLPKLLNVENTFEVAGIIFSNTISGENGVYSIYKTLKNCGLKPGIYSGKKPKKLKTKDYNRYKQEIQSKFLNEEIQLLVATKAFGMGIDKSNIRYTIHYNLPSSIESFYQEAGRAGRDRKKSYSFLIFTEKNPALTDVILNTKISNKIALKIFENYKFINDDIFSQLHFHFNSFKGKSYEIAKTLNFYEKIKKYISTINEGSYKFIEVKSKENYFEKILYRLNVLGIIDNYTVEYKANEKIYELKISKKTQEDVAFNLNKFLFGVKKIENIDKRVRVEEAIKILIDYMYERVEKQRRKTLFNLVQLARNASSNEEVKRYILNYFNESIYTRKIIEIIQKKDERKLLSFIDEINEEASRKELEFLSSNIERLFENYPDNSYLYLIKALLGLKNQKEKIVINNLRIFSLYSNKLFVEKVLKKIQKIARNYCMDINEKKLKKSEFKKAKVILR</sequence>
<feature type="domain" description="Helicase ATP-binding" evidence="5">
    <location>
        <begin position="486"/>
        <end position="660"/>
    </location>
</feature>
<dbReference type="RefSeq" id="WP_073073511.1">
    <property type="nucleotide sequence ID" value="NZ_FQXN01000005.1"/>
</dbReference>
<dbReference type="GO" id="GO:0030894">
    <property type="term" value="C:replisome"/>
    <property type="evidence" value="ECO:0007669"/>
    <property type="project" value="TreeGrafter"/>
</dbReference>
<dbReference type="Pfam" id="PF00156">
    <property type="entry name" value="Pribosyltran"/>
    <property type="match status" value="1"/>
</dbReference>
<evidence type="ECO:0000313" key="8">
    <source>
        <dbReference type="Proteomes" id="UP000242592"/>
    </source>
</evidence>
<dbReference type="AlphaFoldDB" id="A0A1M5TME7"/>
<organism evidence="7 8">
    <name type="scientific">Thermosipho atlanticus DSM 15807</name>
    <dbReference type="NCBI Taxonomy" id="1123380"/>
    <lineage>
        <taxon>Bacteria</taxon>
        <taxon>Thermotogati</taxon>
        <taxon>Thermotogota</taxon>
        <taxon>Thermotogae</taxon>
        <taxon>Thermotogales</taxon>
        <taxon>Fervidobacteriaceae</taxon>
        <taxon>Thermosipho</taxon>
    </lineage>
</organism>
<dbReference type="PANTHER" id="PTHR13710:SF84">
    <property type="entry name" value="ATP-DEPENDENT DNA HELICASE RECS-RELATED"/>
    <property type="match status" value="1"/>
</dbReference>
<evidence type="ECO:0000259" key="5">
    <source>
        <dbReference type="PROSITE" id="PS51192"/>
    </source>
</evidence>
<dbReference type="GO" id="GO:0005737">
    <property type="term" value="C:cytoplasm"/>
    <property type="evidence" value="ECO:0007669"/>
    <property type="project" value="TreeGrafter"/>
</dbReference>
<dbReference type="SUPFAM" id="SSF52540">
    <property type="entry name" value="P-loop containing nucleoside triphosphate hydrolases"/>
    <property type="match status" value="1"/>
</dbReference>
<dbReference type="SMART" id="SM00487">
    <property type="entry name" value="DEXDc"/>
    <property type="match status" value="1"/>
</dbReference>
<dbReference type="Gene3D" id="3.40.50.300">
    <property type="entry name" value="P-loop containing nucleotide triphosphate hydrolases"/>
    <property type="match status" value="2"/>
</dbReference>
<evidence type="ECO:0000256" key="1">
    <source>
        <dbReference type="ARBA" id="ARBA00022741"/>
    </source>
</evidence>
<dbReference type="GO" id="GO:0006281">
    <property type="term" value="P:DNA repair"/>
    <property type="evidence" value="ECO:0007669"/>
    <property type="project" value="TreeGrafter"/>
</dbReference>
<dbReference type="GO" id="GO:0003676">
    <property type="term" value="F:nucleic acid binding"/>
    <property type="evidence" value="ECO:0007669"/>
    <property type="project" value="InterPro"/>
</dbReference>
<dbReference type="SMART" id="SM00490">
    <property type="entry name" value="HELICc"/>
    <property type="match status" value="1"/>
</dbReference>
<dbReference type="Pfam" id="PF00271">
    <property type="entry name" value="Helicase_C"/>
    <property type="match status" value="1"/>
</dbReference>
<name>A0A1M5TME7_9BACT</name>
<evidence type="ECO:0000256" key="3">
    <source>
        <dbReference type="ARBA" id="ARBA00022806"/>
    </source>
</evidence>
<dbReference type="GO" id="GO:0043590">
    <property type="term" value="C:bacterial nucleoid"/>
    <property type="evidence" value="ECO:0007669"/>
    <property type="project" value="TreeGrafter"/>
</dbReference>
<dbReference type="EMBL" id="FQXN01000005">
    <property type="protein sequence ID" value="SHH51841.1"/>
    <property type="molecule type" value="Genomic_DNA"/>
</dbReference>
<accession>A0A1M5TME7</accession>
<dbReference type="GO" id="GO:0006310">
    <property type="term" value="P:DNA recombination"/>
    <property type="evidence" value="ECO:0007669"/>
    <property type="project" value="InterPro"/>
</dbReference>
<keyword evidence="8" id="KW-1185">Reference proteome</keyword>
<dbReference type="GO" id="GO:0016787">
    <property type="term" value="F:hydrolase activity"/>
    <property type="evidence" value="ECO:0007669"/>
    <property type="project" value="UniProtKB-KW"/>
</dbReference>
<evidence type="ECO:0000256" key="4">
    <source>
        <dbReference type="ARBA" id="ARBA00022840"/>
    </source>
</evidence>
<dbReference type="CDD" id="cd17920">
    <property type="entry name" value="DEXHc_RecQ"/>
    <property type="match status" value="1"/>
</dbReference>
<dbReference type="Proteomes" id="UP000242592">
    <property type="component" value="Unassembled WGS sequence"/>
</dbReference>
<dbReference type="InterPro" id="IPR004589">
    <property type="entry name" value="DNA_helicase_ATP-dep_RecQ"/>
</dbReference>
<dbReference type="CDD" id="cd06223">
    <property type="entry name" value="PRTases_typeI"/>
    <property type="match status" value="1"/>
</dbReference>
<dbReference type="NCBIfam" id="TIGR00614">
    <property type="entry name" value="recQ_fam"/>
    <property type="match status" value="1"/>
</dbReference>
<feature type="domain" description="Helicase C-terminal" evidence="6">
    <location>
        <begin position="700"/>
        <end position="868"/>
    </location>
</feature>